<feature type="domain" description="PKD" evidence="2">
    <location>
        <begin position="879"/>
        <end position="970"/>
    </location>
</feature>
<dbReference type="EMBL" id="CP159218">
    <property type="protein sequence ID" value="XCG62933.1"/>
    <property type="molecule type" value="Genomic_DNA"/>
</dbReference>
<accession>A0AAU8DL82</accession>
<feature type="domain" description="PKD" evidence="2">
    <location>
        <begin position="792"/>
        <end position="883"/>
    </location>
</feature>
<protein>
    <submittedName>
        <fullName evidence="3">PKD domain-containing protein</fullName>
    </submittedName>
</protein>
<reference evidence="3" key="1">
    <citation type="submission" date="2024-05" db="EMBL/GenBank/DDBJ databases">
        <authorList>
            <person name="Cai S.Y."/>
            <person name="Jin L.M."/>
            <person name="Li H.R."/>
        </authorList>
    </citation>
    <scope>NUCLEOTIDE SEQUENCE</scope>
    <source>
        <strain evidence="3">A5-74</strain>
    </source>
</reference>
<feature type="signal peptide" evidence="1">
    <location>
        <begin position="1"/>
        <end position="27"/>
    </location>
</feature>
<name>A0AAU8DL82_9ACTN</name>
<gene>
    <name evidence="3" type="ORF">ABLG96_17190</name>
</gene>
<keyword evidence="1" id="KW-0732">Signal</keyword>
<evidence type="ECO:0000313" key="3">
    <source>
        <dbReference type="EMBL" id="XCG62933.1"/>
    </source>
</evidence>
<dbReference type="Gene3D" id="2.60.40.10">
    <property type="entry name" value="Immunoglobulins"/>
    <property type="match status" value="2"/>
</dbReference>
<sequence length="1173" mass="119041">MFGTGRRVTAIVAAAALVAGSLTALLAAPVAAAPAAPVEADSSIYTTDALPTTQMDGVAWTQVIVGNTVFVGGNFANARPAGAAAGVNTTPRGNFLAYSLSTGVLNTSWAPSFNGQVRTIAVSGDGATLYVGGDFTAVDGVARSRVAAFDIATRQLKANFAPEVNNSVRAIVVNGSTVYLGGDFTKINGIWRLRLGAVAAVNGVVNGWNPQAERVVTSLLVAPGGSKMVVAGQFQYLNSTVLAEGMGAVDLSTGAALPWNDGIISYGPNDGFTDLATDGTSVFATSFQYGAPPGTSQHQFEGTVKLNSTDGSIAWMEDCHGDSYSTYATRTAVYTVSHMHDCKTVGGFPEITQATADSVHLGDRWQRAMAFTNATTGTLDTNTNTNYKNWAGTPSPSIVAFSPFLQSGTFTGQSQAAWTLTGNSQYLVMGGEFPAVNANAQQGLVRFAVPSIAPKKQGPRMSTAQSWTPTATALDGGRVKVTIPANWDRDDQTLTYQLRRAGVTTVLDQVTAGSQWWNRPTVTLIDRSGVAGAASYTVVAVDADGNSASSGAVAANVAAASSYATGVLADQASLYLRLAETSGTKVVNATGGADATISGTVTRDVAGAIVGDADKAYTFAGAQVWSAPTTIAPTNAYSLEVWVKSTSTLGGSIASFGTGTNAVSATVARVLYFDTSGRIHFGTTDGTTKSQVASTAAYGDDKFHHIVATQGPAGTTLFVDGVQVAQRADLTTGMSLSGYWRMGAENLTGWPSAPARNYLTGTFDEFATYPTALSARTVAQHAKDGGIVLAVPNTPPTAGITATASGLTASVDGSTSTDPDGTIATYSYNWGDGAAATTGSAATATHTYAAAGTYTVTLTVTDNDGATATGSTSVSVVKPNAAPVAAFTSSAAGLVASVDGSTSTDSDGTIASYTWKWGDGSADTTGAAATATHTYPATGGHTVTLIATDDKGATDTVTGTVSVQASSAEVATDTFGRTVASGWGSAELGGAWTLVGSAARFSTDGSTGKMRVAAAASGLSAYLDSVSAADVTATVDVQLDKTLIAPTLISSDVRRNATGSYRVKARIAADGSVQLSTVRVVNGAETNLKTVTAAGLTVAQTDILRLSATVNGSTVSGSVWKVGGTAPTTPQVSSVDTVVTGAGSVGLVTYLSSTATNAPIAFAFANYRVVKVG</sequence>
<organism evidence="3">
    <name type="scientific">Nakamurella sp. A5-74</name>
    <dbReference type="NCBI Taxonomy" id="3158264"/>
    <lineage>
        <taxon>Bacteria</taxon>
        <taxon>Bacillati</taxon>
        <taxon>Actinomycetota</taxon>
        <taxon>Actinomycetes</taxon>
        <taxon>Nakamurellales</taxon>
        <taxon>Nakamurellaceae</taxon>
        <taxon>Nakamurella</taxon>
    </lineage>
</organism>
<dbReference type="AlphaFoldDB" id="A0AAU8DL82"/>
<dbReference type="SUPFAM" id="SSF49899">
    <property type="entry name" value="Concanavalin A-like lectins/glucanases"/>
    <property type="match status" value="1"/>
</dbReference>
<dbReference type="SUPFAM" id="SSF49299">
    <property type="entry name" value="PKD domain"/>
    <property type="match status" value="2"/>
</dbReference>
<dbReference type="InterPro" id="IPR013320">
    <property type="entry name" value="ConA-like_dom_sf"/>
</dbReference>
<dbReference type="PROSITE" id="PS50093">
    <property type="entry name" value="PKD"/>
    <property type="match status" value="2"/>
</dbReference>
<dbReference type="Pfam" id="PF13385">
    <property type="entry name" value="Laminin_G_3"/>
    <property type="match status" value="1"/>
</dbReference>
<evidence type="ECO:0000259" key="2">
    <source>
        <dbReference type="PROSITE" id="PS50093"/>
    </source>
</evidence>
<dbReference type="SUPFAM" id="SSF50969">
    <property type="entry name" value="YVTN repeat-like/Quinoprotein amine dehydrogenase"/>
    <property type="match status" value="1"/>
</dbReference>
<dbReference type="CDD" id="cd00146">
    <property type="entry name" value="PKD"/>
    <property type="match status" value="2"/>
</dbReference>
<dbReference type="Pfam" id="PF18911">
    <property type="entry name" value="PKD_4"/>
    <property type="match status" value="2"/>
</dbReference>
<dbReference type="InterPro" id="IPR000601">
    <property type="entry name" value="PKD_dom"/>
</dbReference>
<dbReference type="InterPro" id="IPR035986">
    <property type="entry name" value="PKD_dom_sf"/>
</dbReference>
<dbReference type="InterPro" id="IPR022409">
    <property type="entry name" value="PKD/Chitinase_dom"/>
</dbReference>
<feature type="chain" id="PRO_5043908020" evidence="1">
    <location>
        <begin position="28"/>
        <end position="1173"/>
    </location>
</feature>
<dbReference type="SMART" id="SM00089">
    <property type="entry name" value="PKD"/>
    <property type="match status" value="2"/>
</dbReference>
<dbReference type="InterPro" id="IPR013783">
    <property type="entry name" value="Ig-like_fold"/>
</dbReference>
<dbReference type="GO" id="GO:0005975">
    <property type="term" value="P:carbohydrate metabolic process"/>
    <property type="evidence" value="ECO:0007669"/>
    <property type="project" value="UniProtKB-ARBA"/>
</dbReference>
<dbReference type="Gene3D" id="2.60.120.200">
    <property type="match status" value="1"/>
</dbReference>
<evidence type="ECO:0000256" key="1">
    <source>
        <dbReference type="SAM" id="SignalP"/>
    </source>
</evidence>
<proteinExistence type="predicted"/>
<dbReference type="RefSeq" id="WP_353648548.1">
    <property type="nucleotide sequence ID" value="NZ_CP159218.1"/>
</dbReference>
<dbReference type="InterPro" id="IPR011044">
    <property type="entry name" value="Quino_amine_DH_bsu"/>
</dbReference>